<protein>
    <submittedName>
        <fullName evidence="4">Unannotated protein</fullName>
    </submittedName>
</protein>
<dbReference type="EMBL" id="CAEZUE010000038">
    <property type="protein sequence ID" value="CAB4589236.1"/>
    <property type="molecule type" value="Genomic_DNA"/>
</dbReference>
<dbReference type="InterPro" id="IPR001789">
    <property type="entry name" value="Sig_transdc_resp-reg_receiver"/>
</dbReference>
<evidence type="ECO:0000259" key="3">
    <source>
        <dbReference type="PROSITE" id="PS50110"/>
    </source>
</evidence>
<dbReference type="SUPFAM" id="SSF46894">
    <property type="entry name" value="C-terminal effector domain of the bipartite response regulators"/>
    <property type="match status" value="1"/>
</dbReference>
<evidence type="ECO:0000256" key="2">
    <source>
        <dbReference type="ARBA" id="ARBA00023125"/>
    </source>
</evidence>
<dbReference type="Gene3D" id="3.40.50.2300">
    <property type="match status" value="1"/>
</dbReference>
<dbReference type="AlphaFoldDB" id="A0A6J6FJQ1"/>
<dbReference type="InterPro" id="IPR050595">
    <property type="entry name" value="Bact_response_regulator"/>
</dbReference>
<evidence type="ECO:0000313" key="4">
    <source>
        <dbReference type="EMBL" id="CAB4589236.1"/>
    </source>
</evidence>
<dbReference type="GO" id="GO:0003677">
    <property type="term" value="F:DNA binding"/>
    <property type="evidence" value="ECO:0007669"/>
    <property type="project" value="UniProtKB-KW"/>
</dbReference>
<gene>
    <name evidence="4" type="ORF">UFOPK1788_00427</name>
</gene>
<dbReference type="SMART" id="SM00421">
    <property type="entry name" value="HTH_LUXR"/>
    <property type="match status" value="1"/>
</dbReference>
<reference evidence="4" key="1">
    <citation type="submission" date="2020-05" db="EMBL/GenBank/DDBJ databases">
        <authorList>
            <person name="Chiriac C."/>
            <person name="Salcher M."/>
            <person name="Ghai R."/>
            <person name="Kavagutti S V."/>
        </authorList>
    </citation>
    <scope>NUCLEOTIDE SEQUENCE</scope>
</reference>
<dbReference type="PANTHER" id="PTHR44591">
    <property type="entry name" value="STRESS RESPONSE REGULATOR PROTEIN 1"/>
    <property type="match status" value="1"/>
</dbReference>
<dbReference type="InterPro" id="IPR000792">
    <property type="entry name" value="Tscrpt_reg_LuxR_C"/>
</dbReference>
<dbReference type="GO" id="GO:0006355">
    <property type="term" value="P:regulation of DNA-templated transcription"/>
    <property type="evidence" value="ECO:0007669"/>
    <property type="project" value="InterPro"/>
</dbReference>
<dbReference type="InterPro" id="IPR016032">
    <property type="entry name" value="Sig_transdc_resp-reg_C-effctor"/>
</dbReference>
<keyword evidence="2" id="KW-0238">DNA-binding</keyword>
<sequence>MPASNTRNAVVVDDEPLICSIIAEILESDGWNVTRTHDALGAITAARESPPNLVVADIDLGMGPTGIDVVQRIRSDYPTVPVVFITNLSDPRITGSGWKSIPADASYIVKTELNSTDALREAVSRAIGTGDAIRQMSDKAPSRALSAIQVNVLQLVSAGLTNAEIAQARETSVRAVERMLNRMIESAGIPPGPTARVQLARLYWNELSGRK</sequence>
<feature type="domain" description="Response regulatory" evidence="3">
    <location>
        <begin position="8"/>
        <end position="126"/>
    </location>
</feature>
<dbReference type="Gene3D" id="1.10.10.10">
    <property type="entry name" value="Winged helix-like DNA-binding domain superfamily/Winged helix DNA-binding domain"/>
    <property type="match status" value="1"/>
</dbReference>
<dbReference type="PANTHER" id="PTHR44591:SF3">
    <property type="entry name" value="RESPONSE REGULATORY DOMAIN-CONTAINING PROTEIN"/>
    <property type="match status" value="1"/>
</dbReference>
<dbReference type="SMART" id="SM00448">
    <property type="entry name" value="REC"/>
    <property type="match status" value="1"/>
</dbReference>
<dbReference type="SUPFAM" id="SSF52172">
    <property type="entry name" value="CheY-like"/>
    <property type="match status" value="1"/>
</dbReference>
<dbReference type="PROSITE" id="PS50110">
    <property type="entry name" value="RESPONSE_REGULATORY"/>
    <property type="match status" value="1"/>
</dbReference>
<organism evidence="4">
    <name type="scientific">freshwater metagenome</name>
    <dbReference type="NCBI Taxonomy" id="449393"/>
    <lineage>
        <taxon>unclassified sequences</taxon>
        <taxon>metagenomes</taxon>
        <taxon>ecological metagenomes</taxon>
    </lineage>
</organism>
<dbReference type="Pfam" id="PF00072">
    <property type="entry name" value="Response_reg"/>
    <property type="match status" value="1"/>
</dbReference>
<dbReference type="InterPro" id="IPR036388">
    <property type="entry name" value="WH-like_DNA-bd_sf"/>
</dbReference>
<dbReference type="InterPro" id="IPR011006">
    <property type="entry name" value="CheY-like_superfamily"/>
</dbReference>
<name>A0A6J6FJQ1_9ZZZZ</name>
<proteinExistence type="predicted"/>
<dbReference type="GO" id="GO:0000160">
    <property type="term" value="P:phosphorelay signal transduction system"/>
    <property type="evidence" value="ECO:0007669"/>
    <property type="project" value="InterPro"/>
</dbReference>
<keyword evidence="1" id="KW-0597">Phosphoprotein</keyword>
<accession>A0A6J6FJQ1</accession>
<evidence type="ECO:0000256" key="1">
    <source>
        <dbReference type="ARBA" id="ARBA00022553"/>
    </source>
</evidence>